<keyword evidence="7 9" id="KW-0464">Manganese</keyword>
<evidence type="ECO:0000256" key="1">
    <source>
        <dbReference type="ARBA" id="ARBA00000370"/>
    </source>
</evidence>
<comment type="subunit">
    <text evidence="9">Monomer.</text>
</comment>
<dbReference type="Pfam" id="PF01676">
    <property type="entry name" value="Metalloenzyme"/>
    <property type="match status" value="1"/>
</dbReference>
<reference evidence="16" key="1">
    <citation type="submission" date="2020-10" db="EMBL/GenBank/DDBJ databases">
        <authorList>
            <person name="Castelo-Branco R."/>
            <person name="Eusebio N."/>
            <person name="Adriana R."/>
            <person name="Vieira A."/>
            <person name="Brugerolle De Fraissinette N."/>
            <person name="Rezende De Castro R."/>
            <person name="Schneider M.P."/>
            <person name="Vasconcelos V."/>
            <person name="Leao P.N."/>
        </authorList>
    </citation>
    <scope>NUCLEOTIDE SEQUENCE</scope>
    <source>
        <strain evidence="16">LEGE 11480</strain>
    </source>
</reference>
<evidence type="ECO:0000259" key="14">
    <source>
        <dbReference type="Pfam" id="PF01676"/>
    </source>
</evidence>
<dbReference type="GO" id="GO:0006096">
    <property type="term" value="P:glycolytic process"/>
    <property type="evidence" value="ECO:0007669"/>
    <property type="project" value="UniProtKB-UniRule"/>
</dbReference>
<dbReference type="InterPro" id="IPR006124">
    <property type="entry name" value="Metalloenzyme"/>
</dbReference>
<dbReference type="EMBL" id="JADEXQ010000007">
    <property type="protein sequence ID" value="MBE9028811.1"/>
    <property type="molecule type" value="Genomic_DNA"/>
</dbReference>
<evidence type="ECO:0000256" key="11">
    <source>
        <dbReference type="PIRSR" id="PIRSR001492-1"/>
    </source>
</evidence>
<evidence type="ECO:0000256" key="10">
    <source>
        <dbReference type="NCBIfam" id="TIGR01307"/>
    </source>
</evidence>
<feature type="active site" description="Phosphoserine intermediate" evidence="9 11">
    <location>
        <position position="65"/>
    </location>
</feature>
<feature type="binding site" evidence="9 13">
    <location>
        <position position="439"/>
    </location>
    <ligand>
        <name>Mn(2+)</name>
        <dbReference type="ChEBI" id="CHEBI:29035"/>
        <label>2</label>
    </ligand>
</feature>
<dbReference type="PANTHER" id="PTHR31637">
    <property type="entry name" value="2,3-BISPHOSPHOGLYCERATE-INDEPENDENT PHOSPHOGLYCERATE MUTASE"/>
    <property type="match status" value="1"/>
</dbReference>
<feature type="binding site" evidence="9 12">
    <location>
        <position position="331"/>
    </location>
    <ligand>
        <name>substrate</name>
    </ligand>
</feature>
<dbReference type="Gene3D" id="3.40.720.10">
    <property type="entry name" value="Alkaline Phosphatase, subunit A"/>
    <property type="match status" value="1"/>
</dbReference>
<dbReference type="GO" id="GO:0004619">
    <property type="term" value="F:phosphoglycerate mutase activity"/>
    <property type="evidence" value="ECO:0007669"/>
    <property type="project" value="UniProtKB-UniRule"/>
</dbReference>
<proteinExistence type="inferred from homology"/>
<feature type="binding site" evidence="9 12">
    <location>
        <position position="126"/>
    </location>
    <ligand>
        <name>substrate</name>
    </ligand>
</feature>
<evidence type="ECO:0000313" key="16">
    <source>
        <dbReference type="EMBL" id="MBE9028811.1"/>
    </source>
</evidence>
<feature type="domain" description="BPG-independent PGAM N-terminal" evidence="15">
    <location>
        <begin position="85"/>
        <end position="294"/>
    </location>
</feature>
<comment type="cofactor">
    <cofactor evidence="9">
        <name>Mn(2+)</name>
        <dbReference type="ChEBI" id="CHEBI:29035"/>
    </cofactor>
    <text evidence="9">Binds 2 manganese ions per subunit.</text>
</comment>
<feature type="domain" description="Metalloenzyme" evidence="14">
    <location>
        <begin position="8"/>
        <end position="503"/>
    </location>
</feature>
<dbReference type="NCBIfam" id="TIGR01307">
    <property type="entry name" value="pgm_bpd_ind"/>
    <property type="match status" value="1"/>
</dbReference>
<evidence type="ECO:0000256" key="13">
    <source>
        <dbReference type="PIRSR" id="PIRSR001492-3"/>
    </source>
</evidence>
<dbReference type="SUPFAM" id="SSF53649">
    <property type="entry name" value="Alkaline phosphatase-like"/>
    <property type="match status" value="1"/>
</dbReference>
<dbReference type="FunFam" id="3.40.1450.10:FF:000002">
    <property type="entry name" value="2,3-bisphosphoglycerate-independent phosphoglycerate mutase"/>
    <property type="match status" value="1"/>
</dbReference>
<dbReference type="Gene3D" id="3.40.1450.10">
    <property type="entry name" value="BPG-independent phosphoglycerate mutase, domain B"/>
    <property type="match status" value="1"/>
</dbReference>
<evidence type="ECO:0000313" key="17">
    <source>
        <dbReference type="Proteomes" id="UP000625316"/>
    </source>
</evidence>
<comment type="similarity">
    <text evidence="4 9">Belongs to the BPG-independent phosphoglycerate mutase family.</text>
</comment>
<feature type="binding site" evidence="9 13">
    <location>
        <position position="457"/>
    </location>
    <ligand>
        <name>Mn(2+)</name>
        <dbReference type="ChEBI" id="CHEBI:29035"/>
        <label>1</label>
    </ligand>
</feature>
<dbReference type="AlphaFoldDB" id="A0A928VLH7"/>
<dbReference type="GO" id="GO:0005829">
    <property type="term" value="C:cytosol"/>
    <property type="evidence" value="ECO:0007669"/>
    <property type="project" value="TreeGrafter"/>
</dbReference>
<feature type="binding site" evidence="9 13">
    <location>
        <position position="398"/>
    </location>
    <ligand>
        <name>Mn(2+)</name>
        <dbReference type="ChEBI" id="CHEBI:29035"/>
        <label>1</label>
    </ligand>
</feature>
<evidence type="ECO:0000256" key="5">
    <source>
        <dbReference type="ARBA" id="ARBA00022723"/>
    </source>
</evidence>
<gene>
    <name evidence="9" type="primary">gpmI</name>
    <name evidence="16" type="ORF">IQ266_03430</name>
</gene>
<dbReference type="EC" id="5.4.2.12" evidence="9 10"/>
<feature type="binding site" evidence="9 13">
    <location>
        <position position="65"/>
    </location>
    <ligand>
        <name>Mn(2+)</name>
        <dbReference type="ChEBI" id="CHEBI:29035"/>
        <label>2</label>
    </ligand>
</feature>
<feature type="binding site" evidence="9 12">
    <location>
        <position position="188"/>
    </location>
    <ligand>
        <name>substrate</name>
    </ligand>
</feature>
<organism evidence="16 17">
    <name type="scientific">Romeriopsis navalis LEGE 11480</name>
    <dbReference type="NCBI Taxonomy" id="2777977"/>
    <lineage>
        <taxon>Bacteria</taxon>
        <taxon>Bacillati</taxon>
        <taxon>Cyanobacteriota</taxon>
        <taxon>Cyanophyceae</taxon>
        <taxon>Leptolyngbyales</taxon>
        <taxon>Leptolyngbyaceae</taxon>
        <taxon>Romeriopsis</taxon>
        <taxon>Romeriopsis navalis</taxon>
    </lineage>
</organism>
<evidence type="ECO:0000256" key="6">
    <source>
        <dbReference type="ARBA" id="ARBA00023152"/>
    </source>
</evidence>
<comment type="catalytic activity">
    <reaction evidence="1 9">
        <text>(2R)-2-phosphoglycerate = (2R)-3-phosphoglycerate</text>
        <dbReference type="Rhea" id="RHEA:15901"/>
        <dbReference type="ChEBI" id="CHEBI:58272"/>
        <dbReference type="ChEBI" id="CHEBI:58289"/>
        <dbReference type="EC" id="5.4.2.12"/>
    </reaction>
</comment>
<evidence type="ECO:0000256" key="9">
    <source>
        <dbReference type="HAMAP-Rule" id="MF_01038"/>
    </source>
</evidence>
<accession>A0A928VLH7</accession>
<feature type="binding site" evidence="9 12">
    <location>
        <begin position="258"/>
        <end position="261"/>
    </location>
    <ligand>
        <name>substrate</name>
    </ligand>
</feature>
<protein>
    <recommendedName>
        <fullName evidence="9 10">2,3-bisphosphoglycerate-independent phosphoglycerate mutase</fullName>
        <shortName evidence="9">BPG-independent PGAM</shortName>
        <shortName evidence="9">Phosphoglyceromutase</shortName>
        <shortName evidence="9">iPGM</shortName>
        <ecNumber evidence="9 10">5.4.2.12</ecNumber>
    </recommendedName>
</protein>
<dbReference type="HAMAP" id="MF_01038">
    <property type="entry name" value="GpmI"/>
    <property type="match status" value="1"/>
</dbReference>
<evidence type="ECO:0000256" key="8">
    <source>
        <dbReference type="ARBA" id="ARBA00023235"/>
    </source>
</evidence>
<dbReference type="Proteomes" id="UP000625316">
    <property type="component" value="Unassembled WGS sequence"/>
</dbReference>
<keyword evidence="8 9" id="KW-0413">Isomerase</keyword>
<evidence type="ECO:0000256" key="7">
    <source>
        <dbReference type="ARBA" id="ARBA00023211"/>
    </source>
</evidence>
<dbReference type="InterPro" id="IPR005995">
    <property type="entry name" value="Pgm_bpd_ind"/>
</dbReference>
<dbReference type="InterPro" id="IPR017850">
    <property type="entry name" value="Alkaline_phosphatase_core_sf"/>
</dbReference>
<dbReference type="PANTHER" id="PTHR31637:SF0">
    <property type="entry name" value="2,3-BISPHOSPHOGLYCERATE-INDEPENDENT PHOSPHOGLYCERATE MUTASE"/>
    <property type="match status" value="1"/>
</dbReference>
<feature type="binding site" evidence="9 12">
    <location>
        <position position="194"/>
    </location>
    <ligand>
        <name>substrate</name>
    </ligand>
</feature>
<feature type="binding site" evidence="9 13">
    <location>
        <position position="15"/>
    </location>
    <ligand>
        <name>Mn(2+)</name>
        <dbReference type="ChEBI" id="CHEBI:29035"/>
        <label>2</label>
    </ligand>
</feature>
<name>A0A928VLH7_9CYAN</name>
<dbReference type="InterPro" id="IPR011258">
    <property type="entry name" value="BPG-indep_PGM_N"/>
</dbReference>
<dbReference type="RefSeq" id="WP_264323634.1">
    <property type="nucleotide sequence ID" value="NZ_JADEXQ010000007.1"/>
</dbReference>
<dbReference type="GO" id="GO:0030145">
    <property type="term" value="F:manganese ion binding"/>
    <property type="evidence" value="ECO:0007669"/>
    <property type="project" value="UniProtKB-UniRule"/>
</dbReference>
<evidence type="ECO:0000256" key="4">
    <source>
        <dbReference type="ARBA" id="ARBA00008819"/>
    </source>
</evidence>
<dbReference type="SUPFAM" id="SSF64158">
    <property type="entry name" value="2,3-Bisphosphoglycerate-independent phosphoglycerate mutase, substrate-binding domain"/>
    <property type="match status" value="1"/>
</dbReference>
<sequence>MAQMPISPVVLIILDGWGEREETDGNAVAAANLPIMNSLKQVYPNTKIKTSGRDVGLPDGQMGNSEVGHLNLGAGRVVPQELVRISDAVEDNSLFRNARLVEICQTVHERGSKLHLVGLCSDGGVHSHIDHLIGLIDLAKLQGIGEVCLHLITDGRDTSPQNGVKYIERVQEHINRVGIGRIVTVSGRYYAMDRDRRWDRVKTAYDVMTQDAITSDKSATEVLQATYADGKSDEFVQPVRLAPGVVAAGDGVIFFNFRPDRARQLTQAFVDPKFDGFECDAIQPLEFVTFTQYDGSLPVKVAFEPQKLDNILGEVISKKGLKQFRTAETEKYAHVTYFFNGGLEDVFPGEDRELVNSPMVATYDESPAMSAMAVTKAALKAIRKREYSLIVMNYANPDMVGHTGNIDATVTALETVDKCVGQLLEGISQAGGTALITADHGNAEQMWDENGNPWTAHTTNEVPLILVEGEGAKIPGHGTEVQLRANGCLADIAPTILEILRINQPAEMTGESLIVTAEYDAKANRTPVKIGR</sequence>
<keyword evidence="5 9" id="KW-0479">Metal-binding</keyword>
<feature type="binding site" evidence="9 13">
    <location>
        <position position="402"/>
    </location>
    <ligand>
        <name>Mn(2+)</name>
        <dbReference type="ChEBI" id="CHEBI:29035"/>
        <label>1</label>
    </ligand>
</feature>
<comment type="pathway">
    <text evidence="3 9">Carbohydrate degradation; glycolysis; pyruvate from D-glyceraldehyde 3-phosphate: step 3/5.</text>
</comment>
<dbReference type="Pfam" id="PF06415">
    <property type="entry name" value="iPGM_N"/>
    <property type="match status" value="1"/>
</dbReference>
<comment type="caution">
    <text evidence="16">The sequence shown here is derived from an EMBL/GenBank/DDBJ whole genome shotgun (WGS) entry which is preliminary data.</text>
</comment>
<evidence type="ECO:0000256" key="12">
    <source>
        <dbReference type="PIRSR" id="PIRSR001492-2"/>
    </source>
</evidence>
<keyword evidence="6 9" id="KW-0324">Glycolysis</keyword>
<dbReference type="GO" id="GO:0006007">
    <property type="term" value="P:glucose catabolic process"/>
    <property type="evidence" value="ECO:0007669"/>
    <property type="project" value="InterPro"/>
</dbReference>
<evidence type="ECO:0000256" key="2">
    <source>
        <dbReference type="ARBA" id="ARBA00002315"/>
    </source>
</evidence>
<dbReference type="InterPro" id="IPR036646">
    <property type="entry name" value="PGAM_B_sf"/>
</dbReference>
<evidence type="ECO:0000256" key="3">
    <source>
        <dbReference type="ARBA" id="ARBA00004798"/>
    </source>
</evidence>
<comment type="function">
    <text evidence="2 9">Catalyzes the interconversion of 2-phosphoglycerate and 3-phosphoglycerate.</text>
</comment>
<dbReference type="CDD" id="cd16010">
    <property type="entry name" value="iPGM"/>
    <property type="match status" value="1"/>
</dbReference>
<keyword evidence="17" id="KW-1185">Reference proteome</keyword>
<dbReference type="PIRSF" id="PIRSF001492">
    <property type="entry name" value="IPGAM"/>
    <property type="match status" value="1"/>
</dbReference>
<evidence type="ECO:0000259" key="15">
    <source>
        <dbReference type="Pfam" id="PF06415"/>
    </source>
</evidence>
<feature type="binding site" evidence="9 12">
    <location>
        <begin position="156"/>
        <end position="157"/>
    </location>
    <ligand>
        <name>substrate</name>
    </ligand>
</feature>
<feature type="binding site" evidence="9 13">
    <location>
        <position position="440"/>
    </location>
    <ligand>
        <name>Mn(2+)</name>
        <dbReference type="ChEBI" id="CHEBI:29035"/>
        <label>2</label>
    </ligand>
</feature>